<organism evidence="3 4">
    <name type="scientific">Mycobacterium heckeshornense</name>
    <dbReference type="NCBI Taxonomy" id="110505"/>
    <lineage>
        <taxon>Bacteria</taxon>
        <taxon>Bacillati</taxon>
        <taxon>Actinomycetota</taxon>
        <taxon>Actinomycetes</taxon>
        <taxon>Mycobacteriales</taxon>
        <taxon>Mycobacteriaceae</taxon>
        <taxon>Mycobacterium</taxon>
    </lineage>
</organism>
<keyword evidence="4" id="KW-1185">Reference proteome</keyword>
<dbReference type="Proteomes" id="UP000595446">
    <property type="component" value="Chromosome"/>
</dbReference>
<dbReference type="RefSeq" id="WP_048890335.1">
    <property type="nucleotide sequence ID" value="NZ_AP024237.1"/>
</dbReference>
<dbReference type="OrthoDB" id="4367361at2"/>
<evidence type="ECO:0000313" key="4">
    <source>
        <dbReference type="Proteomes" id="UP000595446"/>
    </source>
</evidence>
<keyword evidence="2" id="KW-1133">Transmembrane helix</keyword>
<evidence type="ECO:0000256" key="2">
    <source>
        <dbReference type="SAM" id="Phobius"/>
    </source>
</evidence>
<feature type="transmembrane region" description="Helical" evidence="2">
    <location>
        <begin position="12"/>
        <end position="33"/>
    </location>
</feature>
<dbReference type="EMBL" id="AP024237">
    <property type="protein sequence ID" value="BCO37677.1"/>
    <property type="molecule type" value="Genomic_DNA"/>
</dbReference>
<gene>
    <name evidence="3" type="ORF">MHEC_41100</name>
</gene>
<evidence type="ECO:0000313" key="3">
    <source>
        <dbReference type="EMBL" id="BCO37677.1"/>
    </source>
</evidence>
<dbReference type="STRING" id="110505.ACT16_05060"/>
<keyword evidence="2" id="KW-0812">Transmembrane</keyword>
<sequence>MLRGSQKRQDSILTLVGTAVLLCVVLAMLAVVIEPFSGPPPDRISVAIDTPFVGQGVEAGTAVVLHGVEVGKVTSVALSPGGGVRLAIGLQRGPVAGLTDKMNIDFRPINYFGVPGVNIIPAPGGQAVRDGTEISVMPRGNFTLSALLSQLGNVSAAALTPQLISVLDRVTRYTDGLNPLLETLVTTTKAVADVQNVSTATLLANAAPISAAYPGFANATVNLAARVSDNDYYPEPGDPSGRYPTIPPPSSPAASGRKLTPPYKEFSKTKDVASISDKEFQNTYLRFLELASGGLFLAVGTVVKSHSDDLLPLVNGIKQLSDPVPSLLRPADLARTLAELRSRFEKLFGGNGEQRALQVRILLDSLPGVAAPLGVQSVPPDAEGGPRR</sequence>
<reference evidence="3 4" key="1">
    <citation type="submission" date="2020-12" db="EMBL/GenBank/DDBJ databases">
        <title>Complete genome sequence of Mycobacterium heckeshornense JCM 15655T, closely related to a pathogenic non-tuberculous mycobacterial species Mycobacterium xenopi.</title>
        <authorList>
            <person name="Yoshida M."/>
            <person name="Fukano H."/>
            <person name="Asakura T."/>
            <person name="Suzuki M."/>
            <person name="Hoshino Y."/>
        </authorList>
    </citation>
    <scope>NUCLEOTIDE SEQUENCE [LARGE SCALE GENOMIC DNA]</scope>
    <source>
        <strain evidence="3 4">JCM 15655</strain>
    </source>
</reference>
<feature type="region of interest" description="Disordered" evidence="1">
    <location>
        <begin position="232"/>
        <end position="261"/>
    </location>
</feature>
<accession>A0A2G8BIZ1</accession>
<name>A0A2G8BIZ1_9MYCO</name>
<dbReference type="AlphaFoldDB" id="A0A2G8BIZ1"/>
<proteinExistence type="predicted"/>
<protein>
    <submittedName>
        <fullName evidence="3">Uncharacterized protein</fullName>
    </submittedName>
</protein>
<keyword evidence="2" id="KW-0472">Membrane</keyword>
<evidence type="ECO:0000256" key="1">
    <source>
        <dbReference type="SAM" id="MobiDB-lite"/>
    </source>
</evidence>